<accession>A0ABQ6MI15</accession>
<evidence type="ECO:0000313" key="2">
    <source>
        <dbReference type="EMBL" id="GMI26471.1"/>
    </source>
</evidence>
<dbReference type="InterPro" id="IPR001810">
    <property type="entry name" value="F-box_dom"/>
</dbReference>
<dbReference type="EMBL" id="BRYB01000258">
    <property type="protein sequence ID" value="GMI26471.1"/>
    <property type="molecule type" value="Genomic_DNA"/>
</dbReference>
<evidence type="ECO:0000313" key="3">
    <source>
        <dbReference type="Proteomes" id="UP001165060"/>
    </source>
</evidence>
<keyword evidence="3" id="KW-1185">Reference proteome</keyword>
<dbReference type="SUPFAM" id="SSF81383">
    <property type="entry name" value="F-box domain"/>
    <property type="match status" value="1"/>
</dbReference>
<gene>
    <name evidence="2" type="ORF">TeGR_g9179</name>
</gene>
<protein>
    <recommendedName>
        <fullName evidence="1">F-box domain-containing protein</fullName>
    </recommendedName>
</protein>
<feature type="domain" description="F-box" evidence="1">
    <location>
        <begin position="4"/>
        <end position="40"/>
    </location>
</feature>
<comment type="caution">
    <text evidence="2">The sequence shown here is derived from an EMBL/GenBank/DDBJ whole genome shotgun (WGS) entry which is preliminary data.</text>
</comment>
<dbReference type="Proteomes" id="UP001165060">
    <property type="component" value="Unassembled WGS sequence"/>
</dbReference>
<dbReference type="InterPro" id="IPR036047">
    <property type="entry name" value="F-box-like_dom_sf"/>
</dbReference>
<dbReference type="Pfam" id="PF00646">
    <property type="entry name" value="F-box"/>
    <property type="match status" value="1"/>
</dbReference>
<sequence>MSSLSALPDDCLWEIAGWLPARDAALSFRACCKALRDAVREGLVDEAVARELPFAGGLERGAARRAHKELRRVGSREYTAVDPRSLRTLDEFKFLVAVDERCDGWEFRPELAKKLNFVEYEACLADGVIHLPVSEPSLTDSDPQGDYYSLYFVVVLDTKTGKMEKLVDAPGVSDWDDATCIYELEDVPGDDQVMTSTLVNLDGEGQSQSISITSRIWDGAMWEEGTDGQMMRAIAGMFV</sequence>
<proteinExistence type="predicted"/>
<name>A0ABQ6MI15_9STRA</name>
<organism evidence="2 3">
    <name type="scientific">Tetraparma gracilis</name>
    <dbReference type="NCBI Taxonomy" id="2962635"/>
    <lineage>
        <taxon>Eukaryota</taxon>
        <taxon>Sar</taxon>
        <taxon>Stramenopiles</taxon>
        <taxon>Ochrophyta</taxon>
        <taxon>Bolidophyceae</taxon>
        <taxon>Parmales</taxon>
        <taxon>Triparmaceae</taxon>
        <taxon>Tetraparma</taxon>
    </lineage>
</organism>
<evidence type="ECO:0000259" key="1">
    <source>
        <dbReference type="Pfam" id="PF00646"/>
    </source>
</evidence>
<reference evidence="2 3" key="1">
    <citation type="journal article" date="2023" name="Commun. Biol.">
        <title>Genome analysis of Parmales, the sister group of diatoms, reveals the evolutionary specialization of diatoms from phago-mixotrophs to photoautotrophs.</title>
        <authorList>
            <person name="Ban H."/>
            <person name="Sato S."/>
            <person name="Yoshikawa S."/>
            <person name="Yamada K."/>
            <person name="Nakamura Y."/>
            <person name="Ichinomiya M."/>
            <person name="Sato N."/>
            <person name="Blanc-Mathieu R."/>
            <person name="Endo H."/>
            <person name="Kuwata A."/>
            <person name="Ogata H."/>
        </authorList>
    </citation>
    <scope>NUCLEOTIDE SEQUENCE [LARGE SCALE GENOMIC DNA]</scope>
</reference>